<dbReference type="Proteomes" id="UP001209083">
    <property type="component" value="Chromosome"/>
</dbReference>
<proteinExistence type="inferred from homology"/>
<dbReference type="PANTHER" id="PTHR42718:SF9">
    <property type="entry name" value="MAJOR FACILITATOR SUPERFAMILY MULTIDRUG TRANSPORTER MFSC"/>
    <property type="match status" value="1"/>
</dbReference>
<feature type="transmembrane region" description="Helical" evidence="7">
    <location>
        <begin position="279"/>
        <end position="296"/>
    </location>
</feature>
<dbReference type="PANTHER" id="PTHR42718">
    <property type="entry name" value="MAJOR FACILITATOR SUPERFAMILY MULTIDRUG TRANSPORTER MFSC"/>
    <property type="match status" value="1"/>
</dbReference>
<dbReference type="Pfam" id="PF07690">
    <property type="entry name" value="MFS_1"/>
    <property type="match status" value="2"/>
</dbReference>
<reference evidence="8 9" key="1">
    <citation type="submission" date="2023-05" db="EMBL/GenBank/DDBJ databases">
        <title>Lithophilousrod everest ZFBP1038 complete genpme.</title>
        <authorList>
            <person name="Tian M."/>
        </authorList>
    </citation>
    <scope>NUCLEOTIDE SEQUENCE [LARGE SCALE GENOMIC DNA]</scope>
    <source>
        <strain evidence="8 9">ZFBP1038</strain>
    </source>
</reference>
<dbReference type="PRINTS" id="PR01035">
    <property type="entry name" value="TCRTETA"/>
</dbReference>
<feature type="transmembrane region" description="Helical" evidence="7">
    <location>
        <begin position="340"/>
        <end position="362"/>
    </location>
</feature>
<dbReference type="SUPFAM" id="SSF103473">
    <property type="entry name" value="MFS general substrate transporter"/>
    <property type="match status" value="1"/>
</dbReference>
<dbReference type="EMBL" id="CP090958">
    <property type="protein sequence ID" value="WGW11654.1"/>
    <property type="molecule type" value="Genomic_DNA"/>
</dbReference>
<feature type="transmembrane region" description="Helical" evidence="7">
    <location>
        <begin position="168"/>
        <end position="186"/>
    </location>
</feature>
<dbReference type="InterPro" id="IPR001958">
    <property type="entry name" value="Tet-R_TetA/multi-R_MdtG-like"/>
</dbReference>
<organism evidence="8 9">
    <name type="scientific">Saxibacter everestensis</name>
    <dbReference type="NCBI Taxonomy" id="2909229"/>
    <lineage>
        <taxon>Bacteria</taxon>
        <taxon>Bacillati</taxon>
        <taxon>Actinomycetota</taxon>
        <taxon>Actinomycetes</taxon>
        <taxon>Micrococcales</taxon>
        <taxon>Brevibacteriaceae</taxon>
        <taxon>Saxibacter</taxon>
    </lineage>
</organism>
<feature type="transmembrane region" description="Helical" evidence="7">
    <location>
        <begin position="302"/>
        <end position="319"/>
    </location>
</feature>
<feature type="transmembrane region" description="Helical" evidence="7">
    <location>
        <begin position="368"/>
        <end position="389"/>
    </location>
</feature>
<protein>
    <submittedName>
        <fullName evidence="8">MFS transporter</fullName>
    </submittedName>
</protein>
<dbReference type="CDD" id="cd17325">
    <property type="entry name" value="MFS_MdtG_SLC18_like"/>
    <property type="match status" value="1"/>
</dbReference>
<keyword evidence="6 7" id="KW-0472">Membrane</keyword>
<feature type="transmembrane region" description="Helical" evidence="7">
    <location>
        <begin position="12"/>
        <end position="32"/>
    </location>
</feature>
<evidence type="ECO:0000256" key="3">
    <source>
        <dbReference type="ARBA" id="ARBA00022448"/>
    </source>
</evidence>
<sequence>MSRQSPRAALPQEIWVLVSAAFVIAIGFGLVAPALPQYARSFGVGITAASALISAFALMRLCFAPLSGSLVQRLGERPVYLLGLGIVALSTGACALAGEYWQLLLFRALGGIGSTMFSVSALGLLIRMSPPEGRGRVSGLYATSFLLGSISGPLIGAALIGFGLRVPFVIYAIALVIAAGVVFFSLRGSSFAARDSAVDTVRMPLRAALGTSAYRAALSSNFANGWTVMGVRVAMVPLFVVEALQQPAGVAGIALTVFALGNAAVMFQSGRLSDRFGRKPFILSGLLVSGLATIAVGFTGNIVAFLALTLIAGFGSGLLTPAQQASVADVIGQKARGGQVLATFQMVADVGAIVGPIVAGLLAEAFSYGVAFAASGVIMLLAAVGWLFAPDTVDRNNGG</sequence>
<keyword evidence="4 7" id="KW-0812">Transmembrane</keyword>
<feature type="transmembrane region" description="Helical" evidence="7">
    <location>
        <begin position="138"/>
        <end position="162"/>
    </location>
</feature>
<keyword evidence="5 7" id="KW-1133">Transmembrane helix</keyword>
<comment type="subcellular location">
    <subcellularLocation>
        <location evidence="1">Membrane</location>
        <topology evidence="1">Multi-pass membrane protein</topology>
    </subcellularLocation>
</comment>
<feature type="transmembrane region" description="Helical" evidence="7">
    <location>
        <begin position="79"/>
        <end position="98"/>
    </location>
</feature>
<keyword evidence="3" id="KW-0813">Transport</keyword>
<dbReference type="Gene3D" id="1.20.1250.20">
    <property type="entry name" value="MFS general substrate transporter like domains"/>
    <property type="match status" value="2"/>
</dbReference>
<evidence type="ECO:0000256" key="4">
    <source>
        <dbReference type="ARBA" id="ARBA00022692"/>
    </source>
</evidence>
<dbReference type="InterPro" id="IPR036259">
    <property type="entry name" value="MFS_trans_sf"/>
</dbReference>
<dbReference type="InterPro" id="IPR011701">
    <property type="entry name" value="MFS"/>
</dbReference>
<feature type="transmembrane region" description="Helical" evidence="7">
    <location>
        <begin position="222"/>
        <end position="241"/>
    </location>
</feature>
<accession>A0ABY8QTF4</accession>
<dbReference type="InterPro" id="IPR005829">
    <property type="entry name" value="Sugar_transporter_CS"/>
</dbReference>
<dbReference type="RefSeq" id="WP_349638444.1">
    <property type="nucleotide sequence ID" value="NZ_CP090958.1"/>
</dbReference>
<gene>
    <name evidence="8" type="ORF">LWF01_16410</name>
</gene>
<evidence type="ECO:0000256" key="6">
    <source>
        <dbReference type="ARBA" id="ARBA00023136"/>
    </source>
</evidence>
<feature type="transmembrane region" description="Helical" evidence="7">
    <location>
        <begin position="104"/>
        <end position="126"/>
    </location>
</feature>
<dbReference type="PROSITE" id="PS00216">
    <property type="entry name" value="SUGAR_TRANSPORT_1"/>
    <property type="match status" value="1"/>
</dbReference>
<evidence type="ECO:0000313" key="8">
    <source>
        <dbReference type="EMBL" id="WGW11654.1"/>
    </source>
</evidence>
<evidence type="ECO:0000313" key="9">
    <source>
        <dbReference type="Proteomes" id="UP001209083"/>
    </source>
</evidence>
<keyword evidence="9" id="KW-1185">Reference proteome</keyword>
<evidence type="ECO:0000256" key="7">
    <source>
        <dbReference type="SAM" id="Phobius"/>
    </source>
</evidence>
<evidence type="ECO:0000256" key="5">
    <source>
        <dbReference type="ARBA" id="ARBA00022989"/>
    </source>
</evidence>
<comment type="similarity">
    <text evidence="2">Belongs to the major facilitator superfamily. TCR/Tet family.</text>
</comment>
<feature type="transmembrane region" description="Helical" evidence="7">
    <location>
        <begin position="247"/>
        <end position="267"/>
    </location>
</feature>
<feature type="transmembrane region" description="Helical" evidence="7">
    <location>
        <begin position="38"/>
        <end position="58"/>
    </location>
</feature>
<evidence type="ECO:0000256" key="2">
    <source>
        <dbReference type="ARBA" id="ARBA00007520"/>
    </source>
</evidence>
<name>A0ABY8QTF4_9MICO</name>
<evidence type="ECO:0000256" key="1">
    <source>
        <dbReference type="ARBA" id="ARBA00004141"/>
    </source>
</evidence>